<keyword evidence="2" id="KW-0503">Monooxygenase</keyword>
<dbReference type="GO" id="GO:0071949">
    <property type="term" value="F:FAD binding"/>
    <property type="evidence" value="ECO:0007669"/>
    <property type="project" value="InterPro"/>
</dbReference>
<name>A0A0D5YMQ2_ACIBA</name>
<dbReference type="SUPFAM" id="SSF51905">
    <property type="entry name" value="FAD/NAD(P)-binding domain"/>
    <property type="match status" value="1"/>
</dbReference>
<dbReference type="InterPro" id="IPR050493">
    <property type="entry name" value="FAD-dep_Monooxygenase_BioMet"/>
</dbReference>
<dbReference type="InterPro" id="IPR002938">
    <property type="entry name" value="FAD-bd"/>
</dbReference>
<sequence>MKTPHFAIIGAGTAGLATAILLAREGNHVTIFEQVDELSPVGAGLLLQPAGLAVFEHLGVLDKALTLGAKVTGLEGQLPNKHLLVNSHYREASTNLYGLGIHRATLCHVLTQKLSEYSSQITWCMNHSVESFVEHNDEVRIFGSHQNQKFDACFDGLLIANGARSQLRPKAWVKVNKAYPWGAAWSIVPECQVLDPEILHQFYDRSKIMMGILPTGAIPTEPQQRLSSVFWSLPTPQLQSFLQDEQAKQAWLKQVSERWPKVAEWLKEILYNSQTQPKWLSANYRDVVMTQFGQGRIGVIGDAAHAMSPQLGQGANMALLDAWAFSQSLQHAQKNQNIDWPLLWQHYHQLRRSSTQFYQFLSRLLTPLYQSDHWWAGSLRDLVFPWMYQIPYFRKEMAITISGLKTGPFQQLDYEQVAQLPKESKESSAFHLKSGSLTDF</sequence>
<dbReference type="PRINTS" id="PR00420">
    <property type="entry name" value="RNGMNOXGNASE"/>
</dbReference>
<evidence type="ECO:0000256" key="1">
    <source>
        <dbReference type="ARBA" id="ARBA00023002"/>
    </source>
</evidence>
<dbReference type="OMA" id="TRLSMFW"/>
<proteinExistence type="predicted"/>
<dbReference type="InterPro" id="IPR036188">
    <property type="entry name" value="FAD/NAD-bd_sf"/>
</dbReference>
<evidence type="ECO:0000259" key="3">
    <source>
        <dbReference type="Pfam" id="PF01494"/>
    </source>
</evidence>
<feature type="domain" description="FAD-binding" evidence="3">
    <location>
        <begin position="7"/>
        <end position="340"/>
    </location>
</feature>
<evidence type="ECO:0000313" key="7">
    <source>
        <dbReference type="Proteomes" id="UP000032746"/>
    </source>
</evidence>
<protein>
    <submittedName>
        <fullName evidence="5">NAD(P)-binding protein</fullName>
    </submittedName>
    <submittedName>
        <fullName evidence="4">Oxidoreductase</fullName>
    </submittedName>
</protein>
<reference evidence="5 9" key="3">
    <citation type="submission" date="2019-10" db="EMBL/GenBank/DDBJ databases">
        <title>Genetic environment of the oxa23 gene and comparative analysis of carbapenem resistant Acinetobacter baumannii isolates belonging to global clone 1, lineage 2 recovered in a burns hospital outbreak in 2012-2013.</title>
        <authorList>
            <person name="Douraghi M."/>
            <person name="Aris P."/>
            <person name="Kenyon J."/>
            <person name="Hamidian M."/>
        </authorList>
    </citation>
    <scope>NUCLEOTIDE SEQUENCE [LARGE SCALE GENOMIC DNA]</scope>
    <source>
        <strain evidence="5 9">ABS103</strain>
    </source>
</reference>
<reference evidence="7" key="2">
    <citation type="submission" date="2015-03" db="EMBL/GenBank/DDBJ databases">
        <authorList>
            <person name="Gallagher L.A."/>
            <person name="Hayden H.S."/>
            <person name="Weiss E.J."/>
            <person name="Hager K.R."/>
            <person name="Ramage E."/>
            <person name="Radey M.R."/>
            <person name="Bydalek R."/>
            <person name="Manoil C."/>
            <person name="Miller S.I."/>
            <person name="Brittnacher M.J."/>
        </authorList>
    </citation>
    <scope>NUCLEOTIDE SEQUENCE [LARGE SCALE GENOMIC DNA]</scope>
    <source>
        <strain evidence="7">AB5075-UW</strain>
    </source>
</reference>
<dbReference type="Proteomes" id="UP000032746">
    <property type="component" value="Chromosome"/>
</dbReference>
<evidence type="ECO:0000313" key="9">
    <source>
        <dbReference type="Proteomes" id="UP000461234"/>
    </source>
</evidence>
<organism evidence="4 7">
    <name type="scientific">Acinetobacter baumannii</name>
    <dbReference type="NCBI Taxonomy" id="470"/>
    <lineage>
        <taxon>Bacteria</taxon>
        <taxon>Pseudomonadati</taxon>
        <taxon>Pseudomonadota</taxon>
        <taxon>Gammaproteobacteria</taxon>
        <taxon>Moraxellales</taxon>
        <taxon>Moraxellaceae</taxon>
        <taxon>Acinetobacter</taxon>
        <taxon>Acinetobacter calcoaceticus/baumannii complex</taxon>
    </lineage>
</organism>
<dbReference type="GO" id="GO:0004497">
    <property type="term" value="F:monooxygenase activity"/>
    <property type="evidence" value="ECO:0007669"/>
    <property type="project" value="UniProtKB-KW"/>
</dbReference>
<dbReference type="Pfam" id="PF01494">
    <property type="entry name" value="FAD_binding_3"/>
    <property type="match status" value="1"/>
</dbReference>
<evidence type="ECO:0000313" key="8">
    <source>
        <dbReference type="Proteomes" id="UP000439424"/>
    </source>
</evidence>
<dbReference type="PATRIC" id="fig|470.1314.peg.1896"/>
<dbReference type="Gene3D" id="3.50.50.60">
    <property type="entry name" value="FAD/NAD(P)-binding domain"/>
    <property type="match status" value="1"/>
</dbReference>
<accession>A0A0D5YMQ2</accession>
<evidence type="ECO:0000256" key="2">
    <source>
        <dbReference type="ARBA" id="ARBA00023033"/>
    </source>
</evidence>
<dbReference type="Proteomes" id="UP000461234">
    <property type="component" value="Unassembled WGS sequence"/>
</dbReference>
<reference evidence="4 7" key="1">
    <citation type="journal article" date="2015" name="J. Bacteriol.">
        <title>Resources for Genetic and Genomic Analysis of Emerging Pathogen Acinetobacter baumannii.</title>
        <authorList>
            <person name="Gallagher L.A."/>
            <person name="Ramage E."/>
            <person name="Weiss E.J."/>
            <person name="Radey M."/>
            <person name="Hayden H.S."/>
            <person name="Held K.G."/>
            <person name="Huse H.K."/>
            <person name="Zurawski D.V."/>
            <person name="Brittnacher M.J."/>
            <person name="Manoil C."/>
        </authorList>
    </citation>
    <scope>NUCLEOTIDE SEQUENCE [LARGE SCALE GENOMIC DNA]</scope>
    <source>
        <strain evidence="4 7">AB5075-UW</strain>
    </source>
</reference>
<reference evidence="6 8" key="4">
    <citation type="submission" date="2019-11" db="EMBL/GenBank/DDBJ databases">
        <title>Multidrug-resistant Acinetobacter baumannii moving toward extensively drug-resistant over fifteen years in South of Brazil.</title>
        <authorList>
            <person name="Fedrigo N.H."/>
            <person name="Cerdeira L."/>
            <person name="Fuga B."/>
            <person name="Marini P.V.B."/>
            <person name="Shinohara D.R."/>
            <person name="Carrara-Marroni F.E."/>
            <person name="Lincopan N."/>
            <person name="Tognim M.C.B."/>
        </authorList>
    </citation>
    <scope>NUCLEOTIDE SEQUENCE [LARGE SCALE GENOMIC DNA]</scope>
    <source>
        <strain evidence="6 8">Ac576</strain>
    </source>
</reference>
<evidence type="ECO:0000313" key="6">
    <source>
        <dbReference type="EMBL" id="MVM90575.1"/>
    </source>
</evidence>
<dbReference type="PANTHER" id="PTHR13789">
    <property type="entry name" value="MONOOXYGENASE"/>
    <property type="match status" value="1"/>
</dbReference>
<dbReference type="EMBL" id="WIOC01000011">
    <property type="protein sequence ID" value="MQR49774.1"/>
    <property type="molecule type" value="Genomic_DNA"/>
</dbReference>
<dbReference type="Proteomes" id="UP000439424">
    <property type="component" value="Unassembled WGS sequence"/>
</dbReference>
<dbReference type="EMBL" id="WPIP01000015">
    <property type="protein sequence ID" value="MVM90575.1"/>
    <property type="molecule type" value="Genomic_DNA"/>
</dbReference>
<gene>
    <name evidence="4" type="ORF">ABUW_3530</name>
    <name evidence="5" type="ORF">F2P40_10640</name>
    <name evidence="6" type="ORF">GNY86_03485</name>
</gene>
<evidence type="ECO:0000313" key="5">
    <source>
        <dbReference type="EMBL" id="MQR49774.1"/>
    </source>
</evidence>
<dbReference type="AlphaFoldDB" id="A0A0D5YMQ2"/>
<evidence type="ECO:0000313" key="4">
    <source>
        <dbReference type="EMBL" id="AKA33224.1"/>
    </source>
</evidence>
<dbReference type="OrthoDB" id="9782160at2"/>
<dbReference type="RefSeq" id="WP_000856585.1">
    <property type="nucleotide sequence ID" value="NZ_AP031576.1"/>
</dbReference>
<keyword evidence="1" id="KW-0560">Oxidoreductase</keyword>
<dbReference type="EMBL" id="CP008706">
    <property type="protein sequence ID" value="AKA33224.1"/>
    <property type="molecule type" value="Genomic_DNA"/>
</dbReference>
<dbReference type="Gene3D" id="3.30.9.30">
    <property type="match status" value="1"/>
</dbReference>
<dbReference type="PANTHER" id="PTHR13789:SF309">
    <property type="entry name" value="PUTATIVE (AFU_ORTHOLOGUE AFUA_6G14510)-RELATED"/>
    <property type="match status" value="1"/>
</dbReference>